<feature type="domain" description="Helicase C-terminal" evidence="2">
    <location>
        <begin position="533"/>
        <end position="695"/>
    </location>
</feature>
<dbReference type="PROSITE" id="PS51194">
    <property type="entry name" value="HELICASE_CTER"/>
    <property type="match status" value="1"/>
</dbReference>
<dbReference type="InterPro" id="IPR057596">
    <property type="entry name" value="RDRP_core"/>
</dbReference>
<dbReference type="Pfam" id="PF05183">
    <property type="entry name" value="RdRP"/>
    <property type="match status" value="1"/>
</dbReference>
<proteinExistence type="predicted"/>
<dbReference type="GO" id="GO:0003677">
    <property type="term" value="F:DNA binding"/>
    <property type="evidence" value="ECO:0007669"/>
    <property type="project" value="InterPro"/>
</dbReference>
<keyword evidence="3" id="KW-0696">RNA-directed RNA polymerase</keyword>
<evidence type="ECO:0000313" key="4">
    <source>
        <dbReference type="Proteomes" id="UP001249851"/>
    </source>
</evidence>
<dbReference type="InterPro" id="IPR014001">
    <property type="entry name" value="Helicase_ATP-bd"/>
</dbReference>
<name>A0AAD9VEH0_ACRCE</name>
<dbReference type="SMART" id="SM00487">
    <property type="entry name" value="DEXDc"/>
    <property type="match status" value="1"/>
</dbReference>
<dbReference type="GO" id="GO:0030422">
    <property type="term" value="P:siRNA processing"/>
    <property type="evidence" value="ECO:0007669"/>
    <property type="project" value="TreeGrafter"/>
</dbReference>
<dbReference type="GO" id="GO:0031380">
    <property type="term" value="C:nuclear RNA-directed RNA polymerase complex"/>
    <property type="evidence" value="ECO:0007669"/>
    <property type="project" value="TreeGrafter"/>
</dbReference>
<keyword evidence="3" id="KW-0548">Nucleotidyltransferase</keyword>
<dbReference type="Pfam" id="PF04851">
    <property type="entry name" value="ResIII"/>
    <property type="match status" value="1"/>
</dbReference>
<organism evidence="3 4">
    <name type="scientific">Acropora cervicornis</name>
    <name type="common">Staghorn coral</name>
    <dbReference type="NCBI Taxonomy" id="6130"/>
    <lineage>
        <taxon>Eukaryota</taxon>
        <taxon>Metazoa</taxon>
        <taxon>Cnidaria</taxon>
        <taxon>Anthozoa</taxon>
        <taxon>Hexacorallia</taxon>
        <taxon>Scleractinia</taxon>
        <taxon>Astrocoeniina</taxon>
        <taxon>Acroporidae</taxon>
        <taxon>Acropora</taxon>
    </lineage>
</organism>
<keyword evidence="3" id="KW-0808">Transferase</keyword>
<gene>
    <name evidence="3" type="ORF">P5673_004039</name>
</gene>
<dbReference type="PANTHER" id="PTHR23079:SF55">
    <property type="entry name" value="RNA-DIRECTED RNA POLYMERASE"/>
    <property type="match status" value="1"/>
</dbReference>
<dbReference type="Gene3D" id="3.40.50.300">
    <property type="entry name" value="P-loop containing nucleotide triphosphate hydrolases"/>
    <property type="match status" value="2"/>
</dbReference>
<reference evidence="3" key="2">
    <citation type="journal article" date="2023" name="Science">
        <title>Genomic signatures of disease resistance in endangered staghorn corals.</title>
        <authorList>
            <person name="Vollmer S.V."/>
            <person name="Selwyn J.D."/>
            <person name="Despard B.A."/>
            <person name="Roesel C.L."/>
        </authorList>
    </citation>
    <scope>NUCLEOTIDE SEQUENCE</scope>
    <source>
        <strain evidence="3">K2</strain>
    </source>
</reference>
<dbReference type="InterPro" id="IPR006935">
    <property type="entry name" value="Helicase/UvrB_N"/>
</dbReference>
<dbReference type="GO" id="GO:0003968">
    <property type="term" value="F:RNA-directed RNA polymerase activity"/>
    <property type="evidence" value="ECO:0007669"/>
    <property type="project" value="UniProtKB-KW"/>
</dbReference>
<dbReference type="EMBL" id="JARQWQ010000006">
    <property type="protein sequence ID" value="KAK2571444.1"/>
    <property type="molecule type" value="Genomic_DNA"/>
</dbReference>
<dbReference type="GO" id="GO:0003723">
    <property type="term" value="F:RNA binding"/>
    <property type="evidence" value="ECO:0007669"/>
    <property type="project" value="UniProtKB-KW"/>
</dbReference>
<reference evidence="3" key="1">
    <citation type="journal article" date="2023" name="G3 (Bethesda)">
        <title>Whole genome assembly and annotation of the endangered Caribbean coral Acropora cervicornis.</title>
        <authorList>
            <person name="Selwyn J.D."/>
            <person name="Vollmer S.V."/>
        </authorList>
    </citation>
    <scope>NUCLEOTIDE SEQUENCE</scope>
    <source>
        <strain evidence="3">K2</strain>
    </source>
</reference>
<dbReference type="GO" id="GO:0005524">
    <property type="term" value="F:ATP binding"/>
    <property type="evidence" value="ECO:0007669"/>
    <property type="project" value="InterPro"/>
</dbReference>
<dbReference type="Proteomes" id="UP001249851">
    <property type="component" value="Unassembled WGS sequence"/>
</dbReference>
<dbReference type="SUPFAM" id="SSF52540">
    <property type="entry name" value="P-loop containing nucleoside triphosphate hydrolases"/>
    <property type="match status" value="1"/>
</dbReference>
<evidence type="ECO:0000259" key="1">
    <source>
        <dbReference type="PROSITE" id="PS51192"/>
    </source>
</evidence>
<dbReference type="Pfam" id="PF25359">
    <property type="entry name" value="PH_met_RdRP"/>
    <property type="match status" value="1"/>
</dbReference>
<dbReference type="InterPro" id="IPR038557">
    <property type="entry name" value="RLR_C_sf"/>
</dbReference>
<dbReference type="GO" id="GO:0016787">
    <property type="term" value="F:hydrolase activity"/>
    <property type="evidence" value="ECO:0007669"/>
    <property type="project" value="InterPro"/>
</dbReference>
<dbReference type="SMART" id="SM00490">
    <property type="entry name" value="HELICc"/>
    <property type="match status" value="1"/>
</dbReference>
<evidence type="ECO:0000259" key="2">
    <source>
        <dbReference type="PROSITE" id="PS51194"/>
    </source>
</evidence>
<dbReference type="PROSITE" id="PS51192">
    <property type="entry name" value="HELICASE_ATP_BIND_1"/>
    <property type="match status" value="1"/>
</dbReference>
<dbReference type="InterPro" id="IPR027417">
    <property type="entry name" value="P-loop_NTPase"/>
</dbReference>
<protein>
    <submittedName>
        <fullName evidence="3">RNA-dependent RNA polymerase 1</fullName>
    </submittedName>
</protein>
<dbReference type="InterPro" id="IPR007855">
    <property type="entry name" value="RDRP"/>
</dbReference>
<comment type="caution">
    <text evidence="3">The sequence shown here is derived from an EMBL/GenBank/DDBJ whole genome shotgun (WGS) entry which is preliminary data.</text>
</comment>
<dbReference type="InterPro" id="IPR057493">
    <property type="entry name" value="PH_RdRP-assoc"/>
</dbReference>
<accession>A0AAD9VEH0</accession>
<dbReference type="CDD" id="cd18034">
    <property type="entry name" value="DEXHc_dicer"/>
    <property type="match status" value="1"/>
</dbReference>
<evidence type="ECO:0000313" key="3">
    <source>
        <dbReference type="EMBL" id="KAK2571444.1"/>
    </source>
</evidence>
<sequence>MASNLLTLYCNKCNSSLATSDMMMLATVPPTQTHVAIRKDKENAAYATIRKIPNANPKKVAFCPYRILCKQCNDHVGTISIVEENSLICFKIENVHFRRGYEQIKGRKLKYIKKELIQNGLEVVNVSQLNELAETVNNRRKSSQPLVYCDTHLSEDDILSLTEDSPREYQKELFLQALQRNTLVYLPTGSGKTLIAAMVLNCMKKVNPDKLMVFLVDRIPLVYQQSDYIKYQVPDLRVEILAGDIGRFPGDKARWMATVQALLENKIDLLVMTSQILLNLMAEECNVLSMSDISLIVFDEAHHCLGNHSYNQIMRDFYKKTDDKFKPLVLALTASPAGTDKLETTRENLETLLSNLCACARMPLGTRDLELYCNRPETSYRVIPLNFKQSQLQSDIERYLNSITSLVEEKAKSPKALDGLNVLSQCYRGALRKLIERCHGDKTRIKGLAIAEHAMQILSVTEVNNILGHEYAVECFEECIKQLQTATSPMEKMKKTLVGSSESLELLESSISGISRVSNLFITSDRYNSLVDELEKFIGQVEQDKTSRGIIFVKMRKTAYKLCTRLRQERKICQRLNPAFLVGHGQGSDGMDWKGEQEEILKKFRSGDVKLLVSTSVLEEGLDVPACNQIIRFDSRLTLRAIVQGRGRAARRLNSQFVIICSDEKEETLAREAVRKEANMEKAMQELNVNTWDPLQASSFGCRIKKPDFSRDQVQESTAESMECQTTAEEHDMGNDFSEETLTVNERGESLASGGPTKRRKNYVPRVAITVNNVVFGDESKQLGLLTNYFEDYFDVKSIKKGESLEMTKTTDETSDRKRTSRCVRLELEPSKQGQFNNKDKFFGYVAQSWCSRPTELLKQTKQLWLRRDDISKKPKDYKPVMVIKPDMMSLGYFRSESQYCQHWPIKNSKLENIRIAFQHDLKTVLICFTVPNPRSQFKADLYKLQIHYNELQEYILVNRPRSSETDLYLSLRHPPRMFKAKSFVKKDQDVDDDNNDFEDWYYGENDYDSGLDHENIDEFTSESEDSEALDDGVYSTADHSKKGETPDNESLLTSTDIASFDDVVNWERVIEIEDSRDSFGSCCTYNFTFKPDEWNDMKDVLATIAKYDKKVFYASVTNSITSLPEISIPNELPFDVKYATQCVLHSYPFIRGRITSKFNHLLSSRPEPVVKLALARLGSAIERNSFCDPEAKFERLLEETNVAGTSGISKQLLPSECAMIKRMVVTPTRLLFFPPEVMSKNRVLRHFDTDQFLCANVRDEDFSRLSSAAGVIDKILERLQTTLDNGVMAGGQRFLYLGSSNSQLRNHGFWFVRPRPYPQEIREWMGDFSSIRCVGTFMARIGQCFSTSMDAVGIDVNEGTSWEMDEDIKTSDGSYCFSDGVGRISHSLAQQVAKTIALDFTPSAIQIRFAGFKGVLALDPTLSGKTAVFRPSMRKFESPHRRLEVLQTSRPQPVFLNHQLIILLSSLGIPDEVFINLQRRMLDRLAGMLVDEKLATLQLVSGAKTDIAYKRLSEAGLLLTNEPFFKSLLVALYKDRMQNLLKRARILLPTSEARLMIGVMDETGILKPGQVFVQYSLVSNEPDRFMEFSKSSSQIITGHVVVTRNPCLHPGDVRQLTAVSVPQLAHFVDCIVFPNHGPRPHPSEMAGGDLDGDMYFVSWMKDLLPKRPLFPPMNYIAPPKKEVKEPITVSHMTKFVAEYIRYDQLGSRFSGRRCGIAAVPGFGRTTLESCRRSKDR</sequence>
<dbReference type="PANTHER" id="PTHR23079">
    <property type="entry name" value="RNA-DEPENDENT RNA POLYMERASE"/>
    <property type="match status" value="1"/>
</dbReference>
<dbReference type="Pfam" id="PF00271">
    <property type="entry name" value="Helicase_C"/>
    <property type="match status" value="1"/>
</dbReference>
<dbReference type="InterPro" id="IPR001650">
    <property type="entry name" value="Helicase_C-like"/>
</dbReference>
<feature type="domain" description="Helicase ATP-binding" evidence="1">
    <location>
        <begin position="173"/>
        <end position="354"/>
    </location>
</feature>
<dbReference type="Gene3D" id="2.170.150.30">
    <property type="entry name" value="RIG-I-like receptor, C-terminal regulatory domain"/>
    <property type="match status" value="1"/>
</dbReference>
<keyword evidence="4" id="KW-1185">Reference proteome</keyword>